<evidence type="ECO:0000256" key="8">
    <source>
        <dbReference type="ARBA" id="ARBA00042402"/>
    </source>
</evidence>
<organism evidence="12 13">
    <name type="scientific">Macrococcoides bohemicum</name>
    <dbReference type="NCBI Taxonomy" id="1903056"/>
    <lineage>
        <taxon>Bacteria</taxon>
        <taxon>Bacillati</taxon>
        <taxon>Bacillota</taxon>
        <taxon>Bacilli</taxon>
        <taxon>Bacillales</taxon>
        <taxon>Staphylococcaceae</taxon>
        <taxon>Macrococcoides</taxon>
    </lineage>
</organism>
<evidence type="ECO:0000256" key="2">
    <source>
        <dbReference type="ARBA" id="ARBA00007400"/>
    </source>
</evidence>
<keyword evidence="13" id="KW-1185">Reference proteome</keyword>
<accession>A0AAE7QCP3</accession>
<feature type="transmembrane region" description="Helical" evidence="10">
    <location>
        <begin position="276"/>
        <end position="295"/>
    </location>
</feature>
<name>A0AAE7QCP3_9STAP</name>
<feature type="transmembrane region" description="Helical" evidence="10">
    <location>
        <begin position="9"/>
        <end position="30"/>
    </location>
</feature>
<proteinExistence type="inferred from homology"/>
<dbReference type="PANTHER" id="PTHR40074:SF2">
    <property type="entry name" value="O-ACETYLTRANSFERASE WECH"/>
    <property type="match status" value="1"/>
</dbReference>
<feature type="transmembrane region" description="Helical" evidence="10">
    <location>
        <begin position="179"/>
        <end position="195"/>
    </location>
</feature>
<dbReference type="RefSeq" id="WP_203545678.1">
    <property type="nucleotide sequence ID" value="NZ_CP054482.1"/>
</dbReference>
<evidence type="ECO:0000256" key="1">
    <source>
        <dbReference type="ARBA" id="ARBA00004651"/>
    </source>
</evidence>
<feature type="domain" description="Acyltransferase 3" evidence="11">
    <location>
        <begin position="7"/>
        <end position="317"/>
    </location>
</feature>
<dbReference type="GO" id="GO:0005886">
    <property type="term" value="C:plasma membrane"/>
    <property type="evidence" value="ECO:0007669"/>
    <property type="project" value="UniProtKB-SubCell"/>
</dbReference>
<dbReference type="GO" id="GO:0009246">
    <property type="term" value="P:enterobacterial common antigen biosynthetic process"/>
    <property type="evidence" value="ECO:0007669"/>
    <property type="project" value="TreeGrafter"/>
</dbReference>
<evidence type="ECO:0000256" key="10">
    <source>
        <dbReference type="SAM" id="Phobius"/>
    </source>
</evidence>
<evidence type="ECO:0000256" key="3">
    <source>
        <dbReference type="ARBA" id="ARBA00022475"/>
    </source>
</evidence>
<evidence type="ECO:0000256" key="6">
    <source>
        <dbReference type="ARBA" id="ARBA00023136"/>
    </source>
</evidence>
<feature type="transmembrane region" description="Helical" evidence="10">
    <location>
        <begin position="84"/>
        <end position="101"/>
    </location>
</feature>
<protein>
    <recommendedName>
        <fullName evidence="7">Probable poly-beta-1,6-N-acetyl-D-glucosamine export protein</fullName>
    </recommendedName>
    <alternativeName>
        <fullName evidence="9">Biofilm polysaccharide intercellular adhesin export protein</fullName>
    </alternativeName>
    <alternativeName>
        <fullName evidence="8">Intercellular adhesion protein C</fullName>
    </alternativeName>
</protein>
<dbReference type="GO" id="GO:0016413">
    <property type="term" value="F:O-acetyltransferase activity"/>
    <property type="evidence" value="ECO:0007669"/>
    <property type="project" value="TreeGrafter"/>
</dbReference>
<evidence type="ECO:0000313" key="12">
    <source>
        <dbReference type="EMBL" id="QYA41847.1"/>
    </source>
</evidence>
<evidence type="ECO:0000256" key="4">
    <source>
        <dbReference type="ARBA" id="ARBA00022692"/>
    </source>
</evidence>
<keyword evidence="12" id="KW-0808">Transferase</keyword>
<feature type="transmembrane region" description="Helical" evidence="10">
    <location>
        <begin position="301"/>
        <end position="321"/>
    </location>
</feature>
<feature type="transmembrane region" description="Helical" evidence="10">
    <location>
        <begin position="150"/>
        <end position="167"/>
    </location>
</feature>
<dbReference type="EMBL" id="CP079981">
    <property type="protein sequence ID" value="QYA41847.1"/>
    <property type="molecule type" value="Genomic_DNA"/>
</dbReference>
<keyword evidence="4 10" id="KW-0812">Transmembrane</keyword>
<dbReference type="PANTHER" id="PTHR40074">
    <property type="entry name" value="O-ACETYLTRANSFERASE WECH"/>
    <property type="match status" value="1"/>
</dbReference>
<feature type="transmembrane region" description="Helical" evidence="10">
    <location>
        <begin position="42"/>
        <end position="63"/>
    </location>
</feature>
<dbReference type="GeneID" id="99098172"/>
<keyword evidence="3" id="KW-1003">Cell membrane</keyword>
<dbReference type="InterPro" id="IPR002656">
    <property type="entry name" value="Acyl_transf_3_dom"/>
</dbReference>
<dbReference type="Proteomes" id="UP000826802">
    <property type="component" value="Chromosome"/>
</dbReference>
<evidence type="ECO:0000256" key="7">
    <source>
        <dbReference type="ARBA" id="ARBA00041028"/>
    </source>
</evidence>
<reference evidence="12 13" key="1">
    <citation type="submission" date="2021-07" db="EMBL/GenBank/DDBJ databases">
        <title>Prevalence and characterization of methicillin-resistant Macrococcus spp. in food producing animals and meat in Switzerland in 2019.</title>
        <authorList>
            <person name="Keller J.E."/>
            <person name="Schwendener S."/>
            <person name="Neuenschwander J."/>
            <person name="Overesch G."/>
            <person name="Perreten V."/>
        </authorList>
    </citation>
    <scope>NUCLEOTIDE SEQUENCE [LARGE SCALE GENOMIC DNA]</scope>
    <source>
        <strain evidence="12 13">19Msa0936</strain>
    </source>
</reference>
<keyword evidence="5 10" id="KW-1133">Transmembrane helix</keyword>
<dbReference type="AlphaFoldDB" id="A0AAE7QCP3"/>
<sequence>MKQYYEEITFIRAIACLLVVLTHVTLMYPIEEMNLGLKLSLVINQFARVGTPIFCIISAFLLFNGFKDKTLNYRKFLISRIKKIVIPYFIWSVFYLVIMDVTGKSNFDSSKILKYIFLGDSYVHLYFIAIVLQFYLFYVLSHQIFNKNNIAQWTLLLIILMIIWYLVRDSIYAINHRALLINWIGFFMMGGYLAYHFEQIKQWIMYLKDYLIYYVIIGLLVSLLEMDIPKLFTSDRMMNLIMVPLAIAFIIVLYWKSNHITIYLLSYMGNRAMGIYLVHMLVIGVLGEVIPKSFWNPYMLLFNYILVIAVTLITVDVLSLLPKSNYLFPIAKSPGQKEMLWRKIIHRVH</sequence>
<feature type="transmembrane region" description="Helical" evidence="10">
    <location>
        <begin position="207"/>
        <end position="224"/>
    </location>
</feature>
<evidence type="ECO:0000256" key="5">
    <source>
        <dbReference type="ARBA" id="ARBA00022989"/>
    </source>
</evidence>
<feature type="transmembrane region" description="Helical" evidence="10">
    <location>
        <begin position="121"/>
        <end position="138"/>
    </location>
</feature>
<gene>
    <name evidence="12" type="ORF">KYI11_09440</name>
</gene>
<comment type="similarity">
    <text evidence="2">Belongs to the acyltransferase 3 family.</text>
</comment>
<evidence type="ECO:0000259" key="11">
    <source>
        <dbReference type="Pfam" id="PF01757"/>
    </source>
</evidence>
<keyword evidence="12" id="KW-0012">Acyltransferase</keyword>
<dbReference type="Pfam" id="PF01757">
    <property type="entry name" value="Acyl_transf_3"/>
    <property type="match status" value="1"/>
</dbReference>
<comment type="subcellular location">
    <subcellularLocation>
        <location evidence="1">Cell membrane</location>
        <topology evidence="1">Multi-pass membrane protein</topology>
    </subcellularLocation>
</comment>
<keyword evidence="6 10" id="KW-0472">Membrane</keyword>
<evidence type="ECO:0000256" key="9">
    <source>
        <dbReference type="ARBA" id="ARBA00042839"/>
    </source>
</evidence>
<feature type="transmembrane region" description="Helical" evidence="10">
    <location>
        <begin position="236"/>
        <end position="255"/>
    </location>
</feature>
<evidence type="ECO:0000313" key="13">
    <source>
        <dbReference type="Proteomes" id="UP000826802"/>
    </source>
</evidence>